<dbReference type="InterPro" id="IPR020781">
    <property type="entry name" value="ATPase_OSCP/d_CS"/>
</dbReference>
<proteinExistence type="inferred from homology"/>
<dbReference type="HAMAP" id="MF_01416">
    <property type="entry name" value="ATP_synth_delta_bact"/>
    <property type="match status" value="1"/>
</dbReference>
<dbReference type="PROSITE" id="PS00389">
    <property type="entry name" value="ATPASE_DELTA"/>
    <property type="match status" value="1"/>
</dbReference>
<dbReference type="InterPro" id="IPR026015">
    <property type="entry name" value="ATP_synth_OSCP/delta_N_sf"/>
</dbReference>
<gene>
    <name evidence="8" type="primary">atpH</name>
    <name evidence="10" type="ORF">EQ812_11775</name>
    <name evidence="9" type="ORF">FO454_05680</name>
</gene>
<dbReference type="RefSeq" id="WP_002478964.1">
    <property type="nucleotide sequence ID" value="NZ_AP021848.1"/>
</dbReference>
<dbReference type="NCBIfam" id="NF004399">
    <property type="entry name" value="PRK05758.1-1"/>
    <property type="match status" value="1"/>
</dbReference>
<evidence type="ECO:0000313" key="11">
    <source>
        <dbReference type="Proteomes" id="UP000293637"/>
    </source>
</evidence>
<keyword evidence="6 8" id="KW-0139">CF(1)</keyword>
<evidence type="ECO:0000313" key="12">
    <source>
        <dbReference type="Proteomes" id="UP000325462"/>
    </source>
</evidence>
<dbReference type="GeneID" id="58091601"/>
<dbReference type="Proteomes" id="UP000293637">
    <property type="component" value="Unassembled WGS sequence"/>
</dbReference>
<evidence type="ECO:0000256" key="1">
    <source>
        <dbReference type="ARBA" id="ARBA00004370"/>
    </source>
</evidence>
<comment type="function">
    <text evidence="8">F(1)F(0) ATP synthase produces ATP from ADP in the presence of a proton or sodium gradient. F-type ATPases consist of two structural domains, F(1) containing the extramembraneous catalytic core and F(0) containing the membrane proton channel, linked together by a central stalk and a peripheral stalk. During catalysis, ATP synthesis in the catalytic domain of F(1) is coupled via a rotary mechanism of the central stalk subunits to proton translocation.</text>
</comment>
<protein>
    <recommendedName>
        <fullName evidence="8">ATP synthase subunit delta</fullName>
    </recommendedName>
    <alternativeName>
        <fullName evidence="8">ATP synthase F(1) sector subunit delta</fullName>
    </alternativeName>
    <alternativeName>
        <fullName evidence="8">F-type ATPase subunit delta</fullName>
        <shortName evidence="8">F-ATPase subunit delta</shortName>
    </alternativeName>
</protein>
<evidence type="ECO:0000256" key="3">
    <source>
        <dbReference type="ARBA" id="ARBA00022781"/>
    </source>
</evidence>
<dbReference type="EMBL" id="CP041722">
    <property type="protein sequence ID" value="QEX38423.1"/>
    <property type="molecule type" value="Genomic_DNA"/>
</dbReference>
<dbReference type="InterPro" id="IPR000711">
    <property type="entry name" value="ATPase_OSCP/dsu"/>
</dbReference>
<evidence type="ECO:0000313" key="9">
    <source>
        <dbReference type="EMBL" id="QEX38423.1"/>
    </source>
</evidence>
<comment type="subcellular location">
    <subcellularLocation>
        <location evidence="8">Cell membrane</location>
        <topology evidence="8">Peripheral membrane protein</topology>
    </subcellularLocation>
    <subcellularLocation>
        <location evidence="1">Membrane</location>
    </subcellularLocation>
</comment>
<evidence type="ECO:0000256" key="6">
    <source>
        <dbReference type="ARBA" id="ARBA00023196"/>
    </source>
</evidence>
<evidence type="ECO:0000256" key="5">
    <source>
        <dbReference type="ARBA" id="ARBA00023136"/>
    </source>
</evidence>
<comment type="similarity">
    <text evidence="8">Belongs to the ATPase delta chain family.</text>
</comment>
<evidence type="ECO:0000256" key="8">
    <source>
        <dbReference type="HAMAP-Rule" id="MF_01416"/>
    </source>
</evidence>
<name>A0A292DIK4_STALU</name>
<dbReference type="SUPFAM" id="SSF47928">
    <property type="entry name" value="N-terminal domain of the delta subunit of the F1F0-ATP synthase"/>
    <property type="match status" value="1"/>
</dbReference>
<dbReference type="Gene3D" id="1.10.520.20">
    <property type="entry name" value="N-terminal domain of the delta subunit of the F1F0-ATP synthase"/>
    <property type="match status" value="1"/>
</dbReference>
<sequence length="179" mass="20444">MANVAQKYAKALFDVSVDQDILDDIFNEFKTVSNVASTQIDELKAFDENPTRSARDRHTFAVNVFGEVNDYLKNMMFVLANNRHLALINDIFSSFQKLYNKKYNQDFAEVESVYELDEEELAQIEKVITQQMNLSHVILTTKINPELIGGIRVKVGTTVIDGSVKNDLQQLTTKFKRSN</sequence>
<dbReference type="Proteomes" id="UP000325462">
    <property type="component" value="Chromosome"/>
</dbReference>
<dbReference type="EMBL" id="SCHB01000010">
    <property type="protein sequence ID" value="TBW70411.1"/>
    <property type="molecule type" value="Genomic_DNA"/>
</dbReference>
<dbReference type="NCBIfam" id="TIGR01145">
    <property type="entry name" value="ATP_synt_delta"/>
    <property type="match status" value="1"/>
</dbReference>
<keyword evidence="5 8" id="KW-0472">Membrane</keyword>
<keyword evidence="8" id="KW-1003">Cell membrane</keyword>
<keyword evidence="12" id="KW-1185">Reference proteome</keyword>
<dbReference type="PANTHER" id="PTHR11910">
    <property type="entry name" value="ATP SYNTHASE DELTA CHAIN"/>
    <property type="match status" value="1"/>
</dbReference>
<evidence type="ECO:0000256" key="4">
    <source>
        <dbReference type="ARBA" id="ARBA00023065"/>
    </source>
</evidence>
<keyword evidence="3 8" id="KW-0375">Hydrogen ion transport</keyword>
<dbReference type="AlphaFoldDB" id="A0A292DIK4"/>
<dbReference type="GO" id="GO:0045259">
    <property type="term" value="C:proton-transporting ATP synthase complex"/>
    <property type="evidence" value="ECO:0007669"/>
    <property type="project" value="UniProtKB-KW"/>
</dbReference>
<reference evidence="10 11" key="1">
    <citation type="journal article" date="2019" name="Sci. Transl. Med.">
        <title>Quorum sensing between bacterial species on the skin protects against epidermal injury in atopic dermatitis.</title>
        <authorList>
            <person name="Williams M.R."/>
        </authorList>
    </citation>
    <scope>NUCLEOTIDE SEQUENCE [LARGE SCALE GENOMIC DNA]</scope>
    <source>
        <strain evidence="10 11">E7</strain>
    </source>
</reference>
<dbReference type="GO" id="GO:0005886">
    <property type="term" value="C:plasma membrane"/>
    <property type="evidence" value="ECO:0007669"/>
    <property type="project" value="UniProtKB-SubCell"/>
</dbReference>
<evidence type="ECO:0000256" key="2">
    <source>
        <dbReference type="ARBA" id="ARBA00022448"/>
    </source>
</evidence>
<dbReference type="OMA" id="MVDNIQD"/>
<dbReference type="PRINTS" id="PR00125">
    <property type="entry name" value="ATPASEDELTA"/>
</dbReference>
<comment type="function">
    <text evidence="8">This protein is part of the stalk that links CF(0) to CF(1). It either transmits conformational changes from CF(0) to CF(1) or is implicated in proton conduction.</text>
</comment>
<keyword evidence="2 8" id="KW-0813">Transport</keyword>
<keyword evidence="7 8" id="KW-0066">ATP synthesis</keyword>
<keyword evidence="4 8" id="KW-0406">Ion transport</keyword>
<reference evidence="9 12" key="2">
    <citation type="submission" date="2019-07" db="EMBL/GenBank/DDBJ databases">
        <title>Comparative genome analysis of staphylococcus lugdunensis shows clonal complex-dependent diversity of the putative virulence factor, ess/type vii locus.</title>
        <authorList>
            <person name="Lebeurre J."/>
            <person name="Dahyot S."/>
            <person name="Diene S."/>
            <person name="Paulay A."/>
            <person name="Aubourg M."/>
            <person name="Argemi X."/>
            <person name="Giard J.-C."/>
            <person name="Tournier I."/>
            <person name="Francois P."/>
            <person name="Pestel-Caron M."/>
        </authorList>
    </citation>
    <scope>NUCLEOTIDE SEQUENCE [LARGE SCALE GENOMIC DNA]</scope>
    <source>
        <strain evidence="9 12">SL13</strain>
    </source>
</reference>
<accession>A0A292DIK4</accession>
<evidence type="ECO:0000313" key="10">
    <source>
        <dbReference type="EMBL" id="TBW70411.1"/>
    </source>
</evidence>
<dbReference type="GO" id="GO:0046933">
    <property type="term" value="F:proton-transporting ATP synthase activity, rotational mechanism"/>
    <property type="evidence" value="ECO:0007669"/>
    <property type="project" value="UniProtKB-UniRule"/>
</dbReference>
<evidence type="ECO:0000256" key="7">
    <source>
        <dbReference type="ARBA" id="ARBA00023310"/>
    </source>
</evidence>
<organism evidence="10 11">
    <name type="scientific">Staphylococcus lugdunensis</name>
    <dbReference type="NCBI Taxonomy" id="28035"/>
    <lineage>
        <taxon>Bacteria</taxon>
        <taxon>Bacillati</taxon>
        <taxon>Bacillota</taxon>
        <taxon>Bacilli</taxon>
        <taxon>Bacillales</taxon>
        <taxon>Staphylococcaceae</taxon>
        <taxon>Staphylococcus</taxon>
    </lineage>
</organism>
<dbReference type="Pfam" id="PF00213">
    <property type="entry name" value="OSCP"/>
    <property type="match status" value="1"/>
</dbReference>